<evidence type="ECO:0008006" key="3">
    <source>
        <dbReference type="Google" id="ProtNLM"/>
    </source>
</evidence>
<reference evidence="1 2" key="1">
    <citation type="journal article" date="2016" name="Antonie Van Leeuwenhoek">
        <title>Dongia soli sp. nov., isolated from soil from Dokdo, Korea.</title>
        <authorList>
            <person name="Kim D.U."/>
            <person name="Lee H."/>
            <person name="Kim H."/>
            <person name="Kim S.G."/>
            <person name="Ka J.O."/>
        </authorList>
    </citation>
    <scope>NUCLEOTIDE SEQUENCE [LARGE SCALE GENOMIC DNA]</scope>
    <source>
        <strain evidence="1 2">D78</strain>
    </source>
</reference>
<dbReference type="RefSeq" id="WP_320510330.1">
    <property type="nucleotide sequence ID" value="NZ_JAXCLW010000008.1"/>
</dbReference>
<protein>
    <recommendedName>
        <fullName evidence="3">Sarcosine oxidase subunit gamma</fullName>
    </recommendedName>
</protein>
<dbReference type="SUPFAM" id="SSF103025">
    <property type="entry name" value="Folate-binding domain"/>
    <property type="match status" value="1"/>
</dbReference>
<organism evidence="1 2">
    <name type="scientific">Dongia soli</name>
    <dbReference type="NCBI Taxonomy" id="600628"/>
    <lineage>
        <taxon>Bacteria</taxon>
        <taxon>Pseudomonadati</taxon>
        <taxon>Pseudomonadota</taxon>
        <taxon>Alphaproteobacteria</taxon>
        <taxon>Rhodospirillales</taxon>
        <taxon>Dongiaceae</taxon>
        <taxon>Dongia</taxon>
    </lineage>
</organism>
<comment type="caution">
    <text evidence="1">The sequence shown here is derived from an EMBL/GenBank/DDBJ whole genome shotgun (WGS) entry which is preliminary data.</text>
</comment>
<name>A0ABU5EFW9_9PROT</name>
<dbReference type="Gene3D" id="3.30.1360.120">
    <property type="entry name" value="Probable tRNA modification gtpase trme, domain 1"/>
    <property type="match status" value="1"/>
</dbReference>
<proteinExistence type="predicted"/>
<keyword evidence="2" id="KW-1185">Reference proteome</keyword>
<gene>
    <name evidence="1" type="ORF">SMD27_20610</name>
</gene>
<dbReference type="EMBL" id="JAXCLW010000008">
    <property type="protein sequence ID" value="MDY0885256.1"/>
    <property type="molecule type" value="Genomic_DNA"/>
</dbReference>
<dbReference type="Proteomes" id="UP001279642">
    <property type="component" value="Unassembled WGS sequence"/>
</dbReference>
<accession>A0ABU5EFW9</accession>
<dbReference type="InterPro" id="IPR027266">
    <property type="entry name" value="TrmE/GcvT-like"/>
</dbReference>
<sequence length="172" mass="18729">MPDAAQVSTATPLISERTGWTLTQFHAWPESFTSAARSIAVACGASSVPVPGQVIEAADGILLRLHPQRLWLLRYTKAGILPDLPIGQGVVLDLSQSRCLLRVAMPAATDLIAKFSGLDPREPAFPVGAIRLTSMHRIPVTLWREAHHLAILCPRSFSKSLREVLEEALRHG</sequence>
<evidence type="ECO:0000313" key="1">
    <source>
        <dbReference type="EMBL" id="MDY0885256.1"/>
    </source>
</evidence>
<dbReference type="Gene3D" id="3.30.70.1520">
    <property type="entry name" value="Heterotetrameric sarcosine oxidase"/>
    <property type="match status" value="1"/>
</dbReference>
<evidence type="ECO:0000313" key="2">
    <source>
        <dbReference type="Proteomes" id="UP001279642"/>
    </source>
</evidence>